<dbReference type="NCBIfam" id="TIGR02436">
    <property type="entry name" value="four helix bundle protein"/>
    <property type="match status" value="1"/>
</dbReference>
<dbReference type="Proteomes" id="UP000248987">
    <property type="component" value="Unassembled WGS sequence"/>
</dbReference>
<comment type="caution">
    <text evidence="1">The sequence shown here is derived from an EMBL/GenBank/DDBJ whole genome shotgun (WGS) entry which is preliminary data.</text>
</comment>
<sequence>MGFKKLLAYQKGFDLAMDIFHLTKEFPKSEQFVLTSQMVRSSRAVCSAIAEAYRKRQYEKHFKSKVSDADSENSETQLWLDFALACDYIDEPRRKELQLKSEEIGRLLNYMINNPDKFGLK</sequence>
<protein>
    <submittedName>
        <fullName evidence="1">Four helix bundle protein</fullName>
    </submittedName>
</protein>
<dbReference type="AlphaFoldDB" id="A0A1A7QXY6"/>
<dbReference type="Pfam" id="PF05635">
    <property type="entry name" value="23S_rRNA_IVP"/>
    <property type="match status" value="1"/>
</dbReference>
<dbReference type="InterPro" id="IPR036583">
    <property type="entry name" value="23S_rRNA_IVS_sf"/>
</dbReference>
<dbReference type="RefSeq" id="WP_066435641.1">
    <property type="nucleotide sequence ID" value="NZ_LZRN01000028.1"/>
</dbReference>
<accession>A0A1A7QXY6</accession>
<dbReference type="PANTHER" id="PTHR38471">
    <property type="entry name" value="FOUR HELIX BUNDLE PROTEIN"/>
    <property type="match status" value="1"/>
</dbReference>
<dbReference type="InterPro" id="IPR012657">
    <property type="entry name" value="23S_rRNA-intervening_sequence"/>
</dbReference>
<dbReference type="OrthoDB" id="9811959at2"/>
<name>A0A1A7QXY6_9FLAO</name>
<dbReference type="CDD" id="cd16377">
    <property type="entry name" value="23S_rRNA_IVP_like"/>
    <property type="match status" value="1"/>
</dbReference>
<organism evidence="1 2">
    <name type="scientific">Gelidibacter algens</name>
    <dbReference type="NCBI Taxonomy" id="49280"/>
    <lineage>
        <taxon>Bacteria</taxon>
        <taxon>Pseudomonadati</taxon>
        <taxon>Bacteroidota</taxon>
        <taxon>Flavobacteriia</taxon>
        <taxon>Flavobacteriales</taxon>
        <taxon>Flavobacteriaceae</taxon>
        <taxon>Gelidibacter</taxon>
    </lineage>
</organism>
<reference evidence="1 2" key="1">
    <citation type="submission" date="2018-06" db="EMBL/GenBank/DDBJ databases">
        <title>Genomic Encyclopedia of Archaeal and Bacterial Type Strains, Phase II (KMG-II): from individual species to whole genera.</title>
        <authorList>
            <person name="Goeker M."/>
        </authorList>
    </citation>
    <scope>NUCLEOTIDE SEQUENCE [LARGE SCALE GENOMIC DNA]</scope>
    <source>
        <strain evidence="1 2">DSM 12408</strain>
    </source>
</reference>
<dbReference type="Gene3D" id="1.20.1440.60">
    <property type="entry name" value="23S rRNA-intervening sequence"/>
    <property type="match status" value="1"/>
</dbReference>
<dbReference type="EMBL" id="QLLQ01000001">
    <property type="protein sequence ID" value="RAJ27544.1"/>
    <property type="molecule type" value="Genomic_DNA"/>
</dbReference>
<dbReference type="SUPFAM" id="SSF158446">
    <property type="entry name" value="IVS-encoded protein-like"/>
    <property type="match status" value="1"/>
</dbReference>
<proteinExistence type="predicted"/>
<dbReference type="STRING" id="49280.A9996_12870"/>
<evidence type="ECO:0000313" key="2">
    <source>
        <dbReference type="Proteomes" id="UP000248987"/>
    </source>
</evidence>
<evidence type="ECO:0000313" key="1">
    <source>
        <dbReference type="EMBL" id="RAJ27544.1"/>
    </source>
</evidence>
<gene>
    <name evidence="1" type="ORF">LX77_00116</name>
</gene>
<keyword evidence="2" id="KW-1185">Reference proteome</keyword>
<dbReference type="PANTHER" id="PTHR38471:SF2">
    <property type="entry name" value="FOUR HELIX BUNDLE PROTEIN"/>
    <property type="match status" value="1"/>
</dbReference>